<keyword evidence="2" id="KW-1185">Reference proteome</keyword>
<gene>
    <name evidence="1" type="ORF">SAMN04488082_1056</name>
</gene>
<evidence type="ECO:0000313" key="2">
    <source>
        <dbReference type="Proteomes" id="UP000198635"/>
    </source>
</evidence>
<accession>A0A1I3SXC9</accession>
<name>A0A1I3SXC9_9BACT</name>
<dbReference type="Proteomes" id="UP000198635">
    <property type="component" value="Unassembled WGS sequence"/>
</dbReference>
<reference evidence="2" key="1">
    <citation type="submission" date="2016-10" db="EMBL/GenBank/DDBJ databases">
        <authorList>
            <person name="Varghese N."/>
            <person name="Submissions S."/>
        </authorList>
    </citation>
    <scope>NUCLEOTIDE SEQUENCE [LARGE SCALE GENOMIC DNA]</scope>
    <source>
        <strain evidence="2">DSM 5918</strain>
    </source>
</reference>
<proteinExistence type="predicted"/>
<dbReference type="EMBL" id="FORX01000005">
    <property type="protein sequence ID" value="SFJ63514.1"/>
    <property type="molecule type" value="Genomic_DNA"/>
</dbReference>
<dbReference type="AlphaFoldDB" id="A0A1I3SXC9"/>
<evidence type="ECO:0000313" key="1">
    <source>
        <dbReference type="EMBL" id="SFJ63514.1"/>
    </source>
</evidence>
<sequence length="46" mass="5279">MEIFAILGPPSEAIKMFFVVKAFFVDLISTISRSLNLMFEIRNNEV</sequence>
<protein>
    <submittedName>
        <fullName evidence="1">Uncharacterized protein</fullName>
    </submittedName>
</protein>
<organism evidence="1 2">
    <name type="scientific">Desulfomicrobium apsheronum</name>
    <dbReference type="NCBI Taxonomy" id="52560"/>
    <lineage>
        <taxon>Bacteria</taxon>
        <taxon>Pseudomonadati</taxon>
        <taxon>Thermodesulfobacteriota</taxon>
        <taxon>Desulfovibrionia</taxon>
        <taxon>Desulfovibrionales</taxon>
        <taxon>Desulfomicrobiaceae</taxon>
        <taxon>Desulfomicrobium</taxon>
    </lineage>
</organism>